<feature type="region of interest" description="Disordered" evidence="1">
    <location>
        <begin position="1"/>
        <end position="35"/>
    </location>
</feature>
<evidence type="ECO:0000256" key="1">
    <source>
        <dbReference type="SAM" id="MobiDB-lite"/>
    </source>
</evidence>
<dbReference type="AlphaFoldDB" id="A0A843WXV3"/>
<dbReference type="Proteomes" id="UP000652761">
    <property type="component" value="Unassembled WGS sequence"/>
</dbReference>
<proteinExistence type="predicted"/>
<feature type="compositionally biased region" description="Basic and acidic residues" evidence="1">
    <location>
        <begin position="1"/>
        <end position="15"/>
    </location>
</feature>
<dbReference type="EMBL" id="NMUH01004208">
    <property type="protein sequence ID" value="MQM08794.1"/>
    <property type="molecule type" value="Genomic_DNA"/>
</dbReference>
<keyword evidence="3" id="KW-1185">Reference proteome</keyword>
<sequence>MGNTSRVRDTRRGDPLLEMGTTTNAPSPPPSSRPAATVKFHLEKEGVSFSAEAHSGSFGSLSTSSPARSLLRSGGWCAAGWPIGIGEGRASPEGRRQHTGGGGSGGAPTLSSTRFCGDASTLFPLLQWWWRSRNQWRIWGGRWCWRRQWRSSTRHKQGRRPFPCYNTSFPEVVVVVVVVGNFASQRTQRGSCGSRRVLPRPVPARSSSATKMPHCLSRCDLSEAALTTALIRSFPGPRVAAAAASPHWWKKKDYFLSHKTTAPH</sequence>
<comment type="caution">
    <text evidence="2">The sequence shown here is derived from an EMBL/GenBank/DDBJ whole genome shotgun (WGS) entry which is preliminary data.</text>
</comment>
<evidence type="ECO:0000313" key="2">
    <source>
        <dbReference type="EMBL" id="MQM08794.1"/>
    </source>
</evidence>
<organism evidence="2 3">
    <name type="scientific">Colocasia esculenta</name>
    <name type="common">Wild taro</name>
    <name type="synonym">Arum esculentum</name>
    <dbReference type="NCBI Taxonomy" id="4460"/>
    <lineage>
        <taxon>Eukaryota</taxon>
        <taxon>Viridiplantae</taxon>
        <taxon>Streptophyta</taxon>
        <taxon>Embryophyta</taxon>
        <taxon>Tracheophyta</taxon>
        <taxon>Spermatophyta</taxon>
        <taxon>Magnoliopsida</taxon>
        <taxon>Liliopsida</taxon>
        <taxon>Araceae</taxon>
        <taxon>Aroideae</taxon>
        <taxon>Colocasieae</taxon>
        <taxon>Colocasia</taxon>
    </lineage>
</organism>
<feature type="region of interest" description="Disordered" evidence="1">
    <location>
        <begin position="87"/>
        <end position="111"/>
    </location>
</feature>
<name>A0A843WXV3_COLES</name>
<evidence type="ECO:0000313" key="3">
    <source>
        <dbReference type="Proteomes" id="UP000652761"/>
    </source>
</evidence>
<protein>
    <submittedName>
        <fullName evidence="2">Uncharacterized protein</fullName>
    </submittedName>
</protein>
<accession>A0A843WXV3</accession>
<reference evidence="2" key="1">
    <citation type="submission" date="2017-07" db="EMBL/GenBank/DDBJ databases">
        <title>Taro Niue Genome Assembly and Annotation.</title>
        <authorList>
            <person name="Atibalentja N."/>
            <person name="Keating K."/>
            <person name="Fields C.J."/>
        </authorList>
    </citation>
    <scope>NUCLEOTIDE SEQUENCE</scope>
    <source>
        <strain evidence="2">Niue_2</strain>
        <tissue evidence="2">Leaf</tissue>
    </source>
</reference>
<gene>
    <name evidence="2" type="ORF">Taro_041655</name>
</gene>